<evidence type="ECO:0000313" key="1">
    <source>
        <dbReference type="EnsemblPlants" id="Solyc07g019635.1.1"/>
    </source>
</evidence>
<name>A0A3Q7H631_SOLLC</name>
<dbReference type="AlphaFoldDB" id="A0A3Q7H631"/>
<keyword evidence="2" id="KW-1185">Reference proteome</keyword>
<dbReference type="InParanoid" id="A0A3Q7H631"/>
<sequence length="126" mass="13896">MELCHTHTGGSYHYGFDILSSSSMVVLYRYKCLALLFEIGWERCSSSRLLTVRLGFSSVSMLYQNCCQEYMEGHLGASGSSGVVWDLLVCIFNCSFLPVLAAIGYRLALDCSLLSVLAAIGYRALN</sequence>
<reference evidence="1" key="1">
    <citation type="journal article" date="2012" name="Nature">
        <title>The tomato genome sequence provides insights into fleshy fruit evolution.</title>
        <authorList>
            <consortium name="Tomato Genome Consortium"/>
        </authorList>
    </citation>
    <scope>NUCLEOTIDE SEQUENCE [LARGE SCALE GENOMIC DNA]</scope>
    <source>
        <strain evidence="1">cv. Heinz 1706</strain>
    </source>
</reference>
<evidence type="ECO:0000313" key="2">
    <source>
        <dbReference type="Proteomes" id="UP000004994"/>
    </source>
</evidence>
<dbReference type="EnsemblPlants" id="Solyc07g019635.1.1">
    <property type="protein sequence ID" value="Solyc07g019635.1.1"/>
    <property type="gene ID" value="Solyc07g019635.1"/>
</dbReference>
<proteinExistence type="predicted"/>
<protein>
    <submittedName>
        <fullName evidence="1">Uncharacterized protein</fullName>
    </submittedName>
</protein>
<dbReference type="Proteomes" id="UP000004994">
    <property type="component" value="Chromosome 7"/>
</dbReference>
<dbReference type="Gramene" id="Solyc07g019635.1.1">
    <property type="protein sequence ID" value="Solyc07g019635.1.1"/>
    <property type="gene ID" value="Solyc07g019635.1"/>
</dbReference>
<accession>A0A3Q7H631</accession>
<reference evidence="1" key="2">
    <citation type="submission" date="2019-01" db="UniProtKB">
        <authorList>
            <consortium name="EnsemblPlants"/>
        </authorList>
    </citation>
    <scope>IDENTIFICATION</scope>
    <source>
        <strain evidence="1">cv. Heinz 1706</strain>
    </source>
</reference>
<organism evidence="1">
    <name type="scientific">Solanum lycopersicum</name>
    <name type="common">Tomato</name>
    <name type="synonym">Lycopersicon esculentum</name>
    <dbReference type="NCBI Taxonomy" id="4081"/>
    <lineage>
        <taxon>Eukaryota</taxon>
        <taxon>Viridiplantae</taxon>
        <taxon>Streptophyta</taxon>
        <taxon>Embryophyta</taxon>
        <taxon>Tracheophyta</taxon>
        <taxon>Spermatophyta</taxon>
        <taxon>Magnoliopsida</taxon>
        <taxon>eudicotyledons</taxon>
        <taxon>Gunneridae</taxon>
        <taxon>Pentapetalae</taxon>
        <taxon>asterids</taxon>
        <taxon>lamiids</taxon>
        <taxon>Solanales</taxon>
        <taxon>Solanaceae</taxon>
        <taxon>Solanoideae</taxon>
        <taxon>Solaneae</taxon>
        <taxon>Solanum</taxon>
        <taxon>Solanum subgen. Lycopersicon</taxon>
    </lineage>
</organism>